<dbReference type="Proteomes" id="UP000182660">
    <property type="component" value="Unassembled WGS sequence"/>
</dbReference>
<reference evidence="1 2" key="1">
    <citation type="submission" date="2016-11" db="EMBL/GenBank/DDBJ databases">
        <authorList>
            <person name="Klemetsen T."/>
        </authorList>
    </citation>
    <scope>NUCLEOTIDE SEQUENCE [LARGE SCALE GENOMIC DNA]</scope>
    <source>
        <strain evidence="1">MT 2528</strain>
    </source>
</reference>
<dbReference type="EMBL" id="FPLJ01000144">
    <property type="protein sequence ID" value="SGZ03529.1"/>
    <property type="molecule type" value="Genomic_DNA"/>
</dbReference>
<evidence type="ECO:0000313" key="1">
    <source>
        <dbReference type="EMBL" id="SGZ03529.1"/>
    </source>
</evidence>
<sequence>MENECFGCGCSDTKSCEKPCEWLMLEREIGLGICSNCRKHIDVFNDHKKELAKLANEI</sequence>
<proteinExistence type="predicted"/>
<keyword evidence="2" id="KW-1185">Reference proteome</keyword>
<comment type="caution">
    <text evidence="1">The sequence shown here is derived from an EMBL/GenBank/DDBJ whole genome shotgun (WGS) entry which is preliminary data.</text>
</comment>
<dbReference type="RefSeq" id="WP_170860830.1">
    <property type="nucleotide sequence ID" value="NZ_CAWRCN010000008.1"/>
</dbReference>
<evidence type="ECO:0000313" key="2">
    <source>
        <dbReference type="Proteomes" id="UP000182660"/>
    </source>
</evidence>
<gene>
    <name evidence="1" type="ORF">MT2528_4614</name>
</gene>
<name>A0ABY1HK03_9GAMM</name>
<protein>
    <submittedName>
        <fullName evidence="1">Conserved protein</fullName>
    </submittedName>
</protein>
<organism evidence="1 2">
    <name type="scientific">Moritella viscosa</name>
    <dbReference type="NCBI Taxonomy" id="80854"/>
    <lineage>
        <taxon>Bacteria</taxon>
        <taxon>Pseudomonadati</taxon>
        <taxon>Pseudomonadota</taxon>
        <taxon>Gammaproteobacteria</taxon>
        <taxon>Alteromonadales</taxon>
        <taxon>Moritellaceae</taxon>
        <taxon>Moritella</taxon>
    </lineage>
</organism>
<accession>A0ABY1HK03</accession>